<gene>
    <name evidence="1" type="ORF">I1A_002710</name>
</gene>
<protein>
    <recommendedName>
        <fullName evidence="3">HrpW-specific chaperone</fullName>
    </recommendedName>
</protein>
<dbReference type="OrthoDB" id="7065008at2"/>
<evidence type="ECO:0000313" key="2">
    <source>
        <dbReference type="Proteomes" id="UP000006045"/>
    </source>
</evidence>
<dbReference type="RefSeq" id="WP_003225073.1">
    <property type="nucleotide sequence ID" value="NZ_CM001561.1"/>
</dbReference>
<sequence length="105" mass="11827">MSAQPSIPSSWKALVHGNGELDARQRQAFEQAIALVSQSLRASLEKPAIRRSERFSLPRYIDSLEQDFQAHGATDQLQQAAALTAYWIVRLLAERLQEANAQPRR</sequence>
<dbReference type="AlphaFoldDB" id="A0A7U9GTJ2"/>
<proteinExistence type="predicted"/>
<reference evidence="1 2" key="1">
    <citation type="submission" date="2012-08" db="EMBL/GenBank/DDBJ databases">
        <title>The genome of cave-isolated P. fluorescens strain R124 demonstrates phenotypic adaptation to the mineral environment.</title>
        <authorList>
            <person name="Barton M.D."/>
            <person name="Petronio M."/>
            <person name="Giarrizzo J.G."/>
            <person name="Bowling B.V."/>
            <person name="Barton H.A."/>
        </authorList>
    </citation>
    <scope>NUCLEOTIDE SEQUENCE [LARGE SCALE GENOMIC DNA]</scope>
    <source>
        <strain evidence="1 2">R124</strain>
    </source>
</reference>
<name>A0A7U9GTJ2_PSEFL</name>
<accession>A0A7U9GTJ2</accession>
<evidence type="ECO:0008006" key="3">
    <source>
        <dbReference type="Google" id="ProtNLM"/>
    </source>
</evidence>
<organism evidence="1 2">
    <name type="scientific">Pseudomonas fluorescens R124</name>
    <dbReference type="NCBI Taxonomy" id="743713"/>
    <lineage>
        <taxon>Bacteria</taxon>
        <taxon>Pseudomonadati</taxon>
        <taxon>Pseudomonadota</taxon>
        <taxon>Gammaproteobacteria</taxon>
        <taxon>Pseudomonadales</taxon>
        <taxon>Pseudomonadaceae</taxon>
        <taxon>Pseudomonas</taxon>
    </lineage>
</organism>
<evidence type="ECO:0000313" key="1">
    <source>
        <dbReference type="EMBL" id="EJZ58382.1"/>
    </source>
</evidence>
<dbReference type="EMBL" id="CM001561">
    <property type="protein sequence ID" value="EJZ58382.1"/>
    <property type="molecule type" value="Genomic_DNA"/>
</dbReference>
<dbReference type="Proteomes" id="UP000006045">
    <property type="component" value="Chromosome"/>
</dbReference>